<name>A0A975FPA3_9MICO</name>
<sequence length="135" mass="14055">MSQTPSESAPEPEAAASAPDTPEAAQHAAEAPVEANRAEPELVTETVRDEVVVRKAPRVGVFLVLGVAVGVLAALVLTFAFPENAEFDRGQVFGFLLLGCGAVGAALGGLVAVVLDRTSTKRARTVIAEHDETHR</sequence>
<feature type="compositionally biased region" description="Low complexity" evidence="1">
    <location>
        <begin position="1"/>
        <end position="35"/>
    </location>
</feature>
<keyword evidence="2" id="KW-0812">Transmembrane</keyword>
<dbReference type="EMBL" id="CP071696">
    <property type="protein sequence ID" value="QTX05799.1"/>
    <property type="molecule type" value="Genomic_DNA"/>
</dbReference>
<evidence type="ECO:0000256" key="1">
    <source>
        <dbReference type="SAM" id="MobiDB-lite"/>
    </source>
</evidence>
<gene>
    <name evidence="3" type="ORF">G127AT_06245</name>
</gene>
<evidence type="ECO:0000256" key="2">
    <source>
        <dbReference type="SAM" id="Phobius"/>
    </source>
</evidence>
<keyword evidence="2" id="KW-0472">Membrane</keyword>
<evidence type="ECO:0000313" key="4">
    <source>
        <dbReference type="Proteomes" id="UP000671914"/>
    </source>
</evidence>
<dbReference type="Proteomes" id="UP000671914">
    <property type="component" value="Chromosome"/>
</dbReference>
<reference evidence="3" key="1">
    <citation type="submission" date="2021-03" db="EMBL/GenBank/DDBJ databases">
        <title>Agromyces archimandritus sp. nov., isolated from the cockroach Archimandrita tessellata.</title>
        <authorList>
            <person name="Guzman J."/>
            <person name="Ortuzar M."/>
            <person name="Poehlein A."/>
            <person name="Daniel R."/>
            <person name="Trujillo M."/>
            <person name="Vilcinskas A."/>
        </authorList>
    </citation>
    <scope>NUCLEOTIDE SEQUENCE</scope>
    <source>
        <strain evidence="3">G127AT</strain>
    </source>
</reference>
<accession>A0A975FPA3</accession>
<proteinExistence type="predicted"/>
<keyword evidence="4" id="KW-1185">Reference proteome</keyword>
<keyword evidence="2" id="KW-1133">Transmembrane helix</keyword>
<protein>
    <recommendedName>
        <fullName evidence="5">Potassium transporter Trk</fullName>
    </recommendedName>
</protein>
<evidence type="ECO:0000313" key="3">
    <source>
        <dbReference type="EMBL" id="QTX05799.1"/>
    </source>
</evidence>
<organism evidence="3 4">
    <name type="scientific">Agromyces archimandritae</name>
    <dbReference type="NCBI Taxonomy" id="2781962"/>
    <lineage>
        <taxon>Bacteria</taxon>
        <taxon>Bacillati</taxon>
        <taxon>Actinomycetota</taxon>
        <taxon>Actinomycetes</taxon>
        <taxon>Micrococcales</taxon>
        <taxon>Microbacteriaceae</taxon>
        <taxon>Agromyces</taxon>
    </lineage>
</organism>
<feature type="transmembrane region" description="Helical" evidence="2">
    <location>
        <begin position="59"/>
        <end position="81"/>
    </location>
</feature>
<dbReference type="RefSeq" id="WP_210901128.1">
    <property type="nucleotide sequence ID" value="NZ_CP071696.1"/>
</dbReference>
<feature type="transmembrane region" description="Helical" evidence="2">
    <location>
        <begin position="93"/>
        <end position="115"/>
    </location>
</feature>
<feature type="region of interest" description="Disordered" evidence="1">
    <location>
        <begin position="1"/>
        <end position="41"/>
    </location>
</feature>
<dbReference type="AlphaFoldDB" id="A0A975FPA3"/>
<evidence type="ECO:0008006" key="5">
    <source>
        <dbReference type="Google" id="ProtNLM"/>
    </source>
</evidence>
<dbReference type="KEGG" id="aarc:G127AT_06245"/>